<comment type="caution">
    <text evidence="6">The sequence shown here is derived from an EMBL/GenBank/DDBJ whole genome shotgun (WGS) entry which is preliminary data.</text>
</comment>
<protein>
    <submittedName>
        <fullName evidence="6">Carbohydrate deacetylase</fullName>
    </submittedName>
</protein>
<keyword evidence="4" id="KW-0460">Magnesium</keyword>
<dbReference type="InterPro" id="IPR006879">
    <property type="entry name" value="YdjC-like"/>
</dbReference>
<sequence>MGRLIINADDFGYDRGVNTGIIEAFNEGVVTSTTLMATMPGFDEAIELAKKNPKLGIGVHLTLTCGYSVGCKYNTIIDKENKFLKLLSYENEEFVESLDLNEIYEEWNLQINKIIKAGIIPSHLDSHHHVNSIGNIKDVYLDLSKKYDLPVRNNFSLPKEIKTTDKLVDFFDKIGSNKKIWRHMDINNLIKDCLTYDSIEVMCHPAYVDYFLLKNSSFNIGRVNTLNELKNKEIKKIFKENNINLINFKNL</sequence>
<evidence type="ECO:0000256" key="2">
    <source>
        <dbReference type="ARBA" id="ARBA00022723"/>
    </source>
</evidence>
<evidence type="ECO:0000256" key="5">
    <source>
        <dbReference type="ARBA" id="ARBA00023277"/>
    </source>
</evidence>
<evidence type="ECO:0000313" key="7">
    <source>
        <dbReference type="Proteomes" id="UP000540919"/>
    </source>
</evidence>
<dbReference type="PANTHER" id="PTHR31609:SF1">
    <property type="entry name" value="CARBOHYDRATE DEACETYLASE"/>
    <property type="match status" value="1"/>
</dbReference>
<dbReference type="InterPro" id="IPR011330">
    <property type="entry name" value="Glyco_hydro/deAcase_b/a-brl"/>
</dbReference>
<evidence type="ECO:0000256" key="1">
    <source>
        <dbReference type="ARBA" id="ARBA00001946"/>
    </source>
</evidence>
<dbReference type="CDD" id="cd10803">
    <property type="entry name" value="YdjC_EF3048_like"/>
    <property type="match status" value="1"/>
</dbReference>
<keyword evidence="7" id="KW-1185">Reference proteome</keyword>
<evidence type="ECO:0000256" key="4">
    <source>
        <dbReference type="ARBA" id="ARBA00022842"/>
    </source>
</evidence>
<name>A0ABX2NAU5_9FIRM</name>
<accession>A0ABX2NAU5</accession>
<evidence type="ECO:0000256" key="3">
    <source>
        <dbReference type="ARBA" id="ARBA00022801"/>
    </source>
</evidence>
<proteinExistence type="predicted"/>
<keyword evidence="5" id="KW-0119">Carbohydrate metabolism</keyword>
<evidence type="ECO:0000313" key="6">
    <source>
        <dbReference type="EMBL" id="NVF11813.1"/>
    </source>
</evidence>
<dbReference type="Proteomes" id="UP000540919">
    <property type="component" value="Unassembled WGS sequence"/>
</dbReference>
<gene>
    <name evidence="6" type="ORF">HV819_07450</name>
</gene>
<dbReference type="SUPFAM" id="SSF88713">
    <property type="entry name" value="Glycoside hydrolase/deacetylase"/>
    <property type="match status" value="1"/>
</dbReference>
<dbReference type="PANTHER" id="PTHR31609">
    <property type="entry name" value="YDJC DEACETYLASE FAMILY MEMBER"/>
    <property type="match status" value="1"/>
</dbReference>
<comment type="cofactor">
    <cofactor evidence="1">
        <name>Mg(2+)</name>
        <dbReference type="ChEBI" id="CHEBI:18420"/>
    </cofactor>
</comment>
<dbReference type="InterPro" id="IPR022948">
    <property type="entry name" value="COD_ChbG_bac"/>
</dbReference>
<keyword evidence="2" id="KW-0479">Metal-binding</keyword>
<dbReference type="Gene3D" id="3.20.20.370">
    <property type="entry name" value="Glycoside hydrolase/deacetylase"/>
    <property type="match status" value="1"/>
</dbReference>
<organism evidence="6 7">
    <name type="scientific">Anaerococcus faecalis</name>
    <dbReference type="NCBI Taxonomy" id="2742993"/>
    <lineage>
        <taxon>Bacteria</taxon>
        <taxon>Bacillati</taxon>
        <taxon>Bacillota</taxon>
        <taxon>Tissierellia</taxon>
        <taxon>Tissierellales</taxon>
        <taxon>Peptoniphilaceae</taxon>
        <taxon>Anaerococcus</taxon>
    </lineage>
</organism>
<keyword evidence="3" id="KW-0378">Hydrolase</keyword>
<reference evidence="6 7" key="1">
    <citation type="submission" date="2020-06" db="EMBL/GenBank/DDBJ databases">
        <title>Anaerococcus sp. nov., isolated form swine feces.</title>
        <authorList>
            <person name="Yu S."/>
        </authorList>
    </citation>
    <scope>NUCLEOTIDE SEQUENCE [LARGE SCALE GENOMIC DNA]</scope>
    <source>
        <strain evidence="6 7">AGMB00486</strain>
    </source>
</reference>
<dbReference type="Pfam" id="PF04794">
    <property type="entry name" value="YdjC"/>
    <property type="match status" value="1"/>
</dbReference>
<dbReference type="RefSeq" id="WP_176269874.1">
    <property type="nucleotide sequence ID" value="NZ_JABVBA010000007.1"/>
</dbReference>
<dbReference type="EMBL" id="JABVBA010000007">
    <property type="protein sequence ID" value="NVF11813.1"/>
    <property type="molecule type" value="Genomic_DNA"/>
</dbReference>